<reference evidence="2" key="1">
    <citation type="submission" date="2024-07" db="EMBL/GenBank/DDBJ databases">
        <title>Two chromosome-level genome assemblies of Korean endemic species Abeliophyllum distichum and Forsythia ovata (Oleaceae).</title>
        <authorList>
            <person name="Jang H."/>
        </authorList>
    </citation>
    <scope>NUCLEOTIDE SEQUENCE [LARGE SCALE GENOMIC DNA]</scope>
</reference>
<proteinExistence type="predicted"/>
<evidence type="ECO:0000313" key="1">
    <source>
        <dbReference type="EMBL" id="KAL2504876.1"/>
    </source>
</evidence>
<accession>A0ABD1SWQ8</accession>
<organism evidence="1 2">
    <name type="scientific">Abeliophyllum distichum</name>
    <dbReference type="NCBI Taxonomy" id="126358"/>
    <lineage>
        <taxon>Eukaryota</taxon>
        <taxon>Viridiplantae</taxon>
        <taxon>Streptophyta</taxon>
        <taxon>Embryophyta</taxon>
        <taxon>Tracheophyta</taxon>
        <taxon>Spermatophyta</taxon>
        <taxon>Magnoliopsida</taxon>
        <taxon>eudicotyledons</taxon>
        <taxon>Gunneridae</taxon>
        <taxon>Pentapetalae</taxon>
        <taxon>asterids</taxon>
        <taxon>lamiids</taxon>
        <taxon>Lamiales</taxon>
        <taxon>Oleaceae</taxon>
        <taxon>Forsythieae</taxon>
        <taxon>Abeliophyllum</taxon>
    </lineage>
</organism>
<sequence length="159" mass="17667">MMQSCNPRAHRSAAESKPPKFNAIMINCSRLITTFEETRDRQSPIVLQHVEHHLMHVLPKGLSHWDSATLQLAPPMQHSFVQVPLLLGLDHLVACSSRGAQLRSRASPTRTRPPCSLLLPWSTALLKGLSHWDSATLQLAPPIEHSFVQVSPILELGIP</sequence>
<gene>
    <name evidence="1" type="ORF">Adt_20497</name>
</gene>
<evidence type="ECO:0000313" key="2">
    <source>
        <dbReference type="Proteomes" id="UP001604336"/>
    </source>
</evidence>
<dbReference type="EMBL" id="JBFOLK010000006">
    <property type="protein sequence ID" value="KAL2504876.1"/>
    <property type="molecule type" value="Genomic_DNA"/>
</dbReference>
<keyword evidence="2" id="KW-1185">Reference proteome</keyword>
<name>A0ABD1SWQ8_9LAMI</name>
<dbReference type="Proteomes" id="UP001604336">
    <property type="component" value="Unassembled WGS sequence"/>
</dbReference>
<dbReference type="AlphaFoldDB" id="A0ABD1SWQ8"/>
<comment type="caution">
    <text evidence="1">The sequence shown here is derived from an EMBL/GenBank/DDBJ whole genome shotgun (WGS) entry which is preliminary data.</text>
</comment>
<protein>
    <submittedName>
        <fullName evidence="1">Uncharacterized protein</fullName>
    </submittedName>
</protein>